<accession>A0A4V1ADM0</accession>
<evidence type="ECO:0000256" key="3">
    <source>
        <dbReference type="SAM" id="MobiDB-lite"/>
    </source>
</evidence>
<dbReference type="Pfam" id="PF00076">
    <property type="entry name" value="RRM_1"/>
    <property type="match status" value="1"/>
</dbReference>
<feature type="compositionally biased region" description="Polar residues" evidence="3">
    <location>
        <begin position="322"/>
        <end position="339"/>
    </location>
</feature>
<dbReference type="SUPFAM" id="SSF54928">
    <property type="entry name" value="RNA-binding domain, RBD"/>
    <property type="match status" value="2"/>
</dbReference>
<dbReference type="EMBL" id="CP034456">
    <property type="protein sequence ID" value="QBM86183.1"/>
    <property type="molecule type" value="Genomic_DNA"/>
</dbReference>
<dbReference type="InterPro" id="IPR035979">
    <property type="entry name" value="RBD_domain_sf"/>
</dbReference>
<gene>
    <name evidence="5" type="primary">MPUL0A08190</name>
    <name evidence="5" type="ORF">METSCH_A08190</name>
</gene>
<feature type="region of interest" description="Disordered" evidence="3">
    <location>
        <begin position="232"/>
        <end position="461"/>
    </location>
</feature>
<feature type="region of interest" description="Disordered" evidence="3">
    <location>
        <begin position="148"/>
        <end position="180"/>
    </location>
</feature>
<dbReference type="AlphaFoldDB" id="A0A4V1ADM0"/>
<proteinExistence type="predicted"/>
<reference evidence="6" key="1">
    <citation type="submission" date="2019-03" db="EMBL/GenBank/DDBJ databases">
        <title>Snf2 controls pulcherriminic acid biosynthesis and connects pigmentation and antifungal activity of the yeast Metschnikowia pulcherrima.</title>
        <authorList>
            <person name="Gore-Lloyd D."/>
            <person name="Sumann I."/>
            <person name="Brachmann A.O."/>
            <person name="Schneeberger K."/>
            <person name="Ortiz-Merino R.A."/>
            <person name="Moreno-Beltran M."/>
            <person name="Schlaefli M."/>
            <person name="Kirner P."/>
            <person name="Santos Kron A."/>
            <person name="Wolfe K.H."/>
            <person name="Piel J."/>
            <person name="Ahrens C.H."/>
            <person name="Henk D."/>
            <person name="Freimoser F.M."/>
        </authorList>
    </citation>
    <scope>NUCLEOTIDE SEQUENCE [LARGE SCALE GENOMIC DNA]</scope>
    <source>
        <strain evidence="6">APC 1.2</strain>
    </source>
</reference>
<feature type="compositionally biased region" description="Polar residues" evidence="3">
    <location>
        <begin position="396"/>
        <end position="411"/>
    </location>
</feature>
<dbReference type="PANTHER" id="PTHR10501">
    <property type="entry name" value="U1 SMALL NUCLEAR RIBONUCLEOPROTEIN A/U2 SMALL NUCLEAR RIBONUCLEOPROTEIN B"/>
    <property type="match status" value="1"/>
</dbReference>
<evidence type="ECO:0000313" key="5">
    <source>
        <dbReference type="EMBL" id="QBM86183.1"/>
    </source>
</evidence>
<evidence type="ECO:0000259" key="4">
    <source>
        <dbReference type="PROSITE" id="PS50102"/>
    </source>
</evidence>
<dbReference type="InterPro" id="IPR012677">
    <property type="entry name" value="Nucleotide-bd_a/b_plait_sf"/>
</dbReference>
<dbReference type="PROSITE" id="PS50102">
    <property type="entry name" value="RRM"/>
    <property type="match status" value="1"/>
</dbReference>
<dbReference type="SMART" id="SM00360">
    <property type="entry name" value="RRM"/>
    <property type="match status" value="2"/>
</dbReference>
<name>A0A4V1ADM0_9ASCO</name>
<feature type="compositionally biased region" description="Polar residues" evidence="3">
    <location>
        <begin position="243"/>
        <end position="266"/>
    </location>
</feature>
<dbReference type="STRING" id="2163413.A0A4V1ADM0"/>
<feature type="domain" description="RRM" evidence="4">
    <location>
        <begin position="455"/>
        <end position="549"/>
    </location>
</feature>
<evidence type="ECO:0000313" key="6">
    <source>
        <dbReference type="Proteomes" id="UP000292447"/>
    </source>
</evidence>
<feature type="region of interest" description="Disordered" evidence="3">
    <location>
        <begin position="27"/>
        <end position="53"/>
    </location>
</feature>
<evidence type="ECO:0000256" key="2">
    <source>
        <dbReference type="PROSITE-ProRule" id="PRU00176"/>
    </source>
</evidence>
<keyword evidence="1 2" id="KW-0694">RNA-binding</keyword>
<protein>
    <submittedName>
        <fullName evidence="5">RNA recognition RRM, RBD, or RNP domain</fullName>
    </submittedName>
</protein>
<dbReference type="Gene3D" id="3.30.70.330">
    <property type="match status" value="1"/>
</dbReference>
<sequence length="587" mass="61078">MTSEGTTQFSSGLSLLHPINLGGPPNLLGGYPMPAPQSGSLAPGSAPQNGAPSMLKLTGLPNDVSQREVGLIFALVSDDILSIDLSEKNQATVMFKNANTCVAAGKSLDGKYIFGHGAGPVKVEYDHVSVSSATSAFDGLRLLRSGISPPNSHSLPQGLAPSLAQPSQLQHGPGAGIDNYQKRASIGNQRSRFLFSDPFAGAAAPPSTNPGSIDLSDLTGKSLLMMKQNDGREYESMPRDPWGSQSQGNIGLTSNPQTPGLSSVHNSYDWGSGANNLPASASASQPPHSQHAALLQPSHSSSGSSQVPPFISLAPQDRRRTSSFFSGPTSHIPAQNQGGHDSHIQQPLQSTSGLQLQQQGQQDHQHQHQVTQTVASIISQGPTQSSSSGMPSSTSNATRGSNASGPQNTDLQPAGGQTPVLVSGSRSSSKDVPDLSLLARVPPPANPADQNPPCNTLYVGNLPPDATETELRSLFAPQKGFRRLSFRTKNQLGSAGAGAATHNHGPMCFVEFEDVAHATIALAELYGRALPRPNGGNGKGGIRLSFSKNPLGVRGPGNPRRASTNLQPPLSGGSTNGVGNYGYLNYH</sequence>
<keyword evidence="6" id="KW-1185">Reference proteome</keyword>
<feature type="compositionally biased region" description="Low complexity" evidence="3">
    <location>
        <begin position="345"/>
        <end position="395"/>
    </location>
</feature>
<dbReference type="InterPro" id="IPR000504">
    <property type="entry name" value="RRM_dom"/>
</dbReference>
<organism evidence="5 6">
    <name type="scientific">Metschnikowia aff. pulcherrima</name>
    <dbReference type="NCBI Taxonomy" id="2163413"/>
    <lineage>
        <taxon>Eukaryota</taxon>
        <taxon>Fungi</taxon>
        <taxon>Dikarya</taxon>
        <taxon>Ascomycota</taxon>
        <taxon>Saccharomycotina</taxon>
        <taxon>Pichiomycetes</taxon>
        <taxon>Metschnikowiaceae</taxon>
        <taxon>Metschnikowia</taxon>
    </lineage>
</organism>
<feature type="compositionally biased region" description="Low complexity" evidence="3">
    <location>
        <begin position="278"/>
        <end position="312"/>
    </location>
</feature>
<feature type="region of interest" description="Disordered" evidence="3">
    <location>
        <begin position="533"/>
        <end position="574"/>
    </location>
</feature>
<dbReference type="GO" id="GO:0003723">
    <property type="term" value="F:RNA binding"/>
    <property type="evidence" value="ECO:0007669"/>
    <property type="project" value="UniProtKB-UniRule"/>
</dbReference>
<evidence type="ECO:0000256" key="1">
    <source>
        <dbReference type="ARBA" id="ARBA00022884"/>
    </source>
</evidence>
<dbReference type="Proteomes" id="UP000292447">
    <property type="component" value="Chromosome I"/>
</dbReference>